<proteinExistence type="predicted"/>
<dbReference type="InterPro" id="IPR050274">
    <property type="entry name" value="Nuclear_hormone_rcpt_NR2"/>
</dbReference>
<accession>A0ABD2JFB8</accession>
<dbReference type="Proteomes" id="UP001620645">
    <property type="component" value="Unassembled WGS sequence"/>
</dbReference>
<evidence type="ECO:0000313" key="5">
    <source>
        <dbReference type="EMBL" id="KAL3089275.1"/>
    </source>
</evidence>
<keyword evidence="1" id="KW-0805">Transcription regulation</keyword>
<evidence type="ECO:0000259" key="4">
    <source>
        <dbReference type="PROSITE" id="PS51843"/>
    </source>
</evidence>
<reference evidence="5 6" key="1">
    <citation type="submission" date="2024-10" db="EMBL/GenBank/DDBJ databases">
        <authorList>
            <person name="Kim D."/>
        </authorList>
    </citation>
    <scope>NUCLEOTIDE SEQUENCE [LARGE SCALE GENOMIC DNA]</scope>
    <source>
        <strain evidence="5">Taebaek</strain>
    </source>
</reference>
<evidence type="ECO:0000256" key="2">
    <source>
        <dbReference type="ARBA" id="ARBA00023163"/>
    </source>
</evidence>
<keyword evidence="6" id="KW-1185">Reference proteome</keyword>
<protein>
    <recommendedName>
        <fullName evidence="4">NR LBD domain-containing protein</fullName>
    </recommendedName>
</protein>
<feature type="domain" description="NR LBD" evidence="4">
    <location>
        <begin position="40"/>
        <end position="241"/>
    </location>
</feature>
<dbReference type="EMBL" id="JBICCN010000145">
    <property type="protein sequence ID" value="KAL3089275.1"/>
    <property type="molecule type" value="Genomic_DNA"/>
</dbReference>
<keyword evidence="3" id="KW-0675">Receptor</keyword>
<gene>
    <name evidence="5" type="ORF">niasHS_006997</name>
</gene>
<dbReference type="PROSITE" id="PS51843">
    <property type="entry name" value="NR_LBD"/>
    <property type="match status" value="1"/>
</dbReference>
<dbReference type="InterPro" id="IPR000536">
    <property type="entry name" value="Nucl_hrmn_rcpt_lig-bd"/>
</dbReference>
<name>A0ABD2JFB8_HETSC</name>
<dbReference type="SMART" id="SM00430">
    <property type="entry name" value="HOLI"/>
    <property type="match status" value="1"/>
</dbReference>
<evidence type="ECO:0000313" key="6">
    <source>
        <dbReference type="Proteomes" id="UP001620645"/>
    </source>
</evidence>
<sequence>MKSCRACRRDKCLLEGMDPTMVEAEKSAELSQFIQSLYKRREFLKQQLKEKEEKICHMDTETVIENDKNGRTVDVRNEEIISVIQQLRTMPHFEMLEPIDQTILLRFVTIPLVLMNAHFHSSKDNSQIDTKINYKEISPVFHVAGVKTLQLSDEEFLLVRALISSHSAVFGLSDDGLRTLQHLSEHYANLLMHHLCTNYGNMAGAFRHAELVHMAKSMFSNAERLPEYYRRKFSNYFMNRI</sequence>
<dbReference type="PANTHER" id="PTHR24083">
    <property type="entry name" value="NUCLEAR HORMONE RECEPTOR"/>
    <property type="match status" value="1"/>
</dbReference>
<organism evidence="5 6">
    <name type="scientific">Heterodera schachtii</name>
    <name type="common">Sugarbeet cyst nematode worm</name>
    <name type="synonym">Tylenchus schachtii</name>
    <dbReference type="NCBI Taxonomy" id="97005"/>
    <lineage>
        <taxon>Eukaryota</taxon>
        <taxon>Metazoa</taxon>
        <taxon>Ecdysozoa</taxon>
        <taxon>Nematoda</taxon>
        <taxon>Chromadorea</taxon>
        <taxon>Rhabditida</taxon>
        <taxon>Tylenchina</taxon>
        <taxon>Tylenchomorpha</taxon>
        <taxon>Tylenchoidea</taxon>
        <taxon>Heteroderidae</taxon>
        <taxon>Heteroderinae</taxon>
        <taxon>Heterodera</taxon>
    </lineage>
</organism>
<comment type="caution">
    <text evidence="5">The sequence shown here is derived from an EMBL/GenBank/DDBJ whole genome shotgun (WGS) entry which is preliminary data.</text>
</comment>
<keyword evidence="2" id="KW-0804">Transcription</keyword>
<dbReference type="AlphaFoldDB" id="A0ABD2JFB8"/>
<evidence type="ECO:0000256" key="1">
    <source>
        <dbReference type="ARBA" id="ARBA00023015"/>
    </source>
</evidence>
<dbReference type="InterPro" id="IPR035500">
    <property type="entry name" value="NHR-like_dom_sf"/>
</dbReference>
<dbReference type="Gene3D" id="1.10.565.10">
    <property type="entry name" value="Retinoid X Receptor"/>
    <property type="match status" value="1"/>
</dbReference>
<dbReference type="SUPFAM" id="SSF48508">
    <property type="entry name" value="Nuclear receptor ligand-binding domain"/>
    <property type="match status" value="1"/>
</dbReference>
<evidence type="ECO:0000256" key="3">
    <source>
        <dbReference type="ARBA" id="ARBA00023170"/>
    </source>
</evidence>